<dbReference type="Pfam" id="PF08240">
    <property type="entry name" value="ADH_N"/>
    <property type="match status" value="1"/>
</dbReference>
<dbReference type="Gene3D" id="3.40.50.720">
    <property type="entry name" value="NAD(P)-binding Rossmann-like Domain"/>
    <property type="match status" value="1"/>
</dbReference>
<gene>
    <name evidence="3" type="ORF">Airi01_084990</name>
</gene>
<protein>
    <submittedName>
        <fullName evidence="3">NADPH:quinone reductase</fullName>
    </submittedName>
</protein>
<dbReference type="InterPro" id="IPR051603">
    <property type="entry name" value="Zinc-ADH_QOR/CCCR"/>
</dbReference>
<evidence type="ECO:0000313" key="3">
    <source>
        <dbReference type="EMBL" id="GLY80232.1"/>
    </source>
</evidence>
<sequence length="308" mass="31852">MPRAVRFQQYGGIEVLRVVEVDRPVPGPGQVLVRVVAAAINPGEAKIRTGALHDRWPATFPSGQGSDLAGVVVETGAGVEGFASGDEVIGFTDDRASHAEFVVVATADLVHRPADVSWEQAGSLYVAGTTAYAAVRAVAAGPGDTVVISGAAGGVGSIAVQLARDTGVNVIGLASEANHRWLAAHGALPVAYGEGVLDRIRTAAGDRSVDAFIDTVGAGYVELALDLGVAPERIDTIIDFEAAEKHGVKTEGNTAAGNAEVIAELATLISSAGRLEIPIAATYPLDEVRDAFRELERGHTRGKIVLRP</sequence>
<name>A0A9W6RU73_9ACTN</name>
<dbReference type="InterPro" id="IPR011032">
    <property type="entry name" value="GroES-like_sf"/>
</dbReference>
<comment type="caution">
    <text evidence="3">The sequence shown here is derived from an EMBL/GenBank/DDBJ whole genome shotgun (WGS) entry which is preliminary data.</text>
</comment>
<dbReference type="EMBL" id="BSTJ01000013">
    <property type="protein sequence ID" value="GLY80232.1"/>
    <property type="molecule type" value="Genomic_DNA"/>
</dbReference>
<organism evidence="3 4">
    <name type="scientific">Actinoallomurus iriomotensis</name>
    <dbReference type="NCBI Taxonomy" id="478107"/>
    <lineage>
        <taxon>Bacteria</taxon>
        <taxon>Bacillati</taxon>
        <taxon>Actinomycetota</taxon>
        <taxon>Actinomycetes</taxon>
        <taxon>Streptosporangiales</taxon>
        <taxon>Thermomonosporaceae</taxon>
        <taxon>Actinoallomurus</taxon>
    </lineage>
</organism>
<dbReference type="AlphaFoldDB" id="A0A9W6RU73"/>
<dbReference type="PANTHER" id="PTHR44154:SF1">
    <property type="entry name" value="QUINONE OXIDOREDUCTASE"/>
    <property type="match status" value="1"/>
</dbReference>
<dbReference type="SMART" id="SM00829">
    <property type="entry name" value="PKS_ER"/>
    <property type="match status" value="1"/>
</dbReference>
<proteinExistence type="predicted"/>
<dbReference type="Pfam" id="PF13602">
    <property type="entry name" value="ADH_zinc_N_2"/>
    <property type="match status" value="1"/>
</dbReference>
<keyword evidence="1" id="KW-0521">NADP</keyword>
<dbReference type="InterPro" id="IPR020843">
    <property type="entry name" value="ER"/>
</dbReference>
<evidence type="ECO:0000313" key="4">
    <source>
        <dbReference type="Proteomes" id="UP001165135"/>
    </source>
</evidence>
<accession>A0A9W6RU73</accession>
<dbReference type="Proteomes" id="UP001165135">
    <property type="component" value="Unassembled WGS sequence"/>
</dbReference>
<dbReference type="RefSeq" id="WP_285632874.1">
    <property type="nucleotide sequence ID" value="NZ_BSTJ01000013.1"/>
</dbReference>
<dbReference type="SUPFAM" id="SSF50129">
    <property type="entry name" value="GroES-like"/>
    <property type="match status" value="1"/>
</dbReference>
<dbReference type="Gene3D" id="3.90.180.10">
    <property type="entry name" value="Medium-chain alcohol dehydrogenases, catalytic domain"/>
    <property type="match status" value="1"/>
</dbReference>
<dbReference type="SUPFAM" id="SSF51735">
    <property type="entry name" value="NAD(P)-binding Rossmann-fold domains"/>
    <property type="match status" value="1"/>
</dbReference>
<dbReference type="CDD" id="cd05289">
    <property type="entry name" value="MDR_like_2"/>
    <property type="match status" value="1"/>
</dbReference>
<evidence type="ECO:0000259" key="2">
    <source>
        <dbReference type="SMART" id="SM00829"/>
    </source>
</evidence>
<dbReference type="GO" id="GO:0016491">
    <property type="term" value="F:oxidoreductase activity"/>
    <property type="evidence" value="ECO:0007669"/>
    <property type="project" value="InterPro"/>
</dbReference>
<dbReference type="InterPro" id="IPR013154">
    <property type="entry name" value="ADH-like_N"/>
</dbReference>
<reference evidence="3" key="1">
    <citation type="submission" date="2023-03" db="EMBL/GenBank/DDBJ databases">
        <title>Actinoallomurus iriomotensis NBRC 103681.</title>
        <authorList>
            <person name="Ichikawa N."/>
            <person name="Sato H."/>
            <person name="Tonouchi N."/>
        </authorList>
    </citation>
    <scope>NUCLEOTIDE SEQUENCE</scope>
    <source>
        <strain evidence="3">NBRC 103681</strain>
    </source>
</reference>
<evidence type="ECO:0000256" key="1">
    <source>
        <dbReference type="ARBA" id="ARBA00022857"/>
    </source>
</evidence>
<dbReference type="InterPro" id="IPR036291">
    <property type="entry name" value="NAD(P)-bd_dom_sf"/>
</dbReference>
<feature type="domain" description="Enoyl reductase (ER)" evidence="2">
    <location>
        <begin position="11"/>
        <end position="306"/>
    </location>
</feature>
<dbReference type="PANTHER" id="PTHR44154">
    <property type="entry name" value="QUINONE OXIDOREDUCTASE"/>
    <property type="match status" value="1"/>
</dbReference>